<reference evidence="1" key="1">
    <citation type="submission" date="2020-04" db="EMBL/GenBank/DDBJ databases">
        <authorList>
            <person name="Chiriac C."/>
            <person name="Salcher M."/>
            <person name="Ghai R."/>
            <person name="Kavagutti S V."/>
        </authorList>
    </citation>
    <scope>NUCLEOTIDE SEQUENCE</scope>
</reference>
<protein>
    <submittedName>
        <fullName evidence="1">Uncharacterized protein</fullName>
    </submittedName>
</protein>
<name>A0A6J5NPR2_9CAUD</name>
<proteinExistence type="predicted"/>
<evidence type="ECO:0000313" key="1">
    <source>
        <dbReference type="EMBL" id="CAB4158988.1"/>
    </source>
</evidence>
<dbReference type="EMBL" id="LR796670">
    <property type="protein sequence ID" value="CAB4158988.1"/>
    <property type="molecule type" value="Genomic_DNA"/>
</dbReference>
<sequence length="114" mass="13427">MKSEKEIVDFLLEKDLRLKFLEDQVCDLEGDAKHEAIAFLGDFELVDWDERKDRRECIEIAVVHFKDYGFYLKEVAIGECHYSDVMIDGWPNEINYFTVDPVQTVTYDNEKAII</sequence>
<accession>A0A6J5NPR2</accession>
<gene>
    <name evidence="1" type="ORF">UFOVP699_51</name>
</gene>
<organism evidence="1">
    <name type="scientific">uncultured Caudovirales phage</name>
    <dbReference type="NCBI Taxonomy" id="2100421"/>
    <lineage>
        <taxon>Viruses</taxon>
        <taxon>Duplodnaviria</taxon>
        <taxon>Heunggongvirae</taxon>
        <taxon>Uroviricota</taxon>
        <taxon>Caudoviricetes</taxon>
        <taxon>Peduoviridae</taxon>
        <taxon>Maltschvirus</taxon>
        <taxon>Maltschvirus maltsch</taxon>
    </lineage>
</organism>